<dbReference type="SUPFAM" id="SSF47473">
    <property type="entry name" value="EF-hand"/>
    <property type="match status" value="1"/>
</dbReference>
<accession>A0ABP0IFK6</accession>
<dbReference type="Proteomes" id="UP001642484">
    <property type="component" value="Unassembled WGS sequence"/>
</dbReference>
<dbReference type="Gene3D" id="1.10.238.10">
    <property type="entry name" value="EF-hand"/>
    <property type="match status" value="2"/>
</dbReference>
<gene>
    <name evidence="1" type="ORF">CCMP2556_LOCUS5959</name>
</gene>
<sequence>MERSEDRQLHGAMLARASDVRELRELQQTLRSSSKTPSAPCEGVVELLVDYGVRGGCAREYAALCGQGGMLEWSLWMDGALRLREQYSLQFLQDLFLELDYDEEGQLTKAQVDSLLKSGAVECESDEADEILQSIDFDEDGYIPVGTMRELLLKDGRVARRTEVFDRKICACGRRDAMGKTRPGRCYVGVLLKRGTPNQWFFGLCSFTHYCDYAVVAVS</sequence>
<organism evidence="1 2">
    <name type="scientific">Durusdinium trenchii</name>
    <dbReference type="NCBI Taxonomy" id="1381693"/>
    <lineage>
        <taxon>Eukaryota</taxon>
        <taxon>Sar</taxon>
        <taxon>Alveolata</taxon>
        <taxon>Dinophyceae</taxon>
        <taxon>Suessiales</taxon>
        <taxon>Symbiodiniaceae</taxon>
        <taxon>Durusdinium</taxon>
    </lineage>
</organism>
<proteinExistence type="predicted"/>
<name>A0ABP0IFK6_9DINO</name>
<evidence type="ECO:0000313" key="1">
    <source>
        <dbReference type="EMBL" id="CAK9000160.1"/>
    </source>
</evidence>
<evidence type="ECO:0008006" key="3">
    <source>
        <dbReference type="Google" id="ProtNLM"/>
    </source>
</evidence>
<comment type="caution">
    <text evidence="1">The sequence shown here is derived from an EMBL/GenBank/DDBJ whole genome shotgun (WGS) entry which is preliminary data.</text>
</comment>
<dbReference type="InterPro" id="IPR011992">
    <property type="entry name" value="EF-hand-dom_pair"/>
</dbReference>
<evidence type="ECO:0000313" key="2">
    <source>
        <dbReference type="Proteomes" id="UP001642484"/>
    </source>
</evidence>
<dbReference type="EMBL" id="CAXAMN010002558">
    <property type="protein sequence ID" value="CAK9000160.1"/>
    <property type="molecule type" value="Genomic_DNA"/>
</dbReference>
<reference evidence="1 2" key="1">
    <citation type="submission" date="2024-02" db="EMBL/GenBank/DDBJ databases">
        <authorList>
            <person name="Chen Y."/>
            <person name="Shah S."/>
            <person name="Dougan E. K."/>
            <person name="Thang M."/>
            <person name="Chan C."/>
        </authorList>
    </citation>
    <scope>NUCLEOTIDE SEQUENCE [LARGE SCALE GENOMIC DNA]</scope>
</reference>
<keyword evidence="2" id="KW-1185">Reference proteome</keyword>
<protein>
    <recommendedName>
        <fullName evidence="3">Calmodulin</fullName>
    </recommendedName>
</protein>